<dbReference type="RefSeq" id="WP_064676620.1">
    <property type="nucleotide sequence ID" value="NZ_CP014870.1"/>
</dbReference>
<evidence type="ECO:0000256" key="1">
    <source>
        <dbReference type="SAM" id="MobiDB-lite"/>
    </source>
</evidence>
<gene>
    <name evidence="2" type="ORF">PMA3_07825</name>
</gene>
<feature type="region of interest" description="Disordered" evidence="1">
    <location>
        <begin position="291"/>
        <end position="314"/>
    </location>
</feature>
<keyword evidence="3" id="KW-1185">Reference proteome</keyword>
<protein>
    <submittedName>
        <fullName evidence="2">Uncharacterized protein</fullName>
    </submittedName>
</protein>
<dbReference type="AlphaFoldDB" id="A0A191YQL8"/>
<sequence length="651" mass="70952">MLTTSLFGLFARVKALNQYFFRVKSMAKPPKIVPGSNSTGLPSTPARPATADNSTLADLFNIGIPGTHVQGADMATGTHLSAVSPGAGTHQPSVLVSDIPGTGPSSVGAYLRSITWPADQTHLLRPIGNDTGLFASSDGKTYANLGEEGHVLVVPRYQVPLPDASGVPGPFLTKVEGQTLWRIELPYWLSVGLGANTQAQAGAVAGRPSPPTFVPPHLASLLTKAESSEDGIRYDKHKRSYVDMQEGTVLVRKNGDGHYQVSSLSELIPSGALLERIPGTKLWRPVIKTVAEPGEAAPGPSKRPHPDEESSRSADTDIIADDLLSNESIALDLSYGQWRNWGKSTQPQSGQSIEIDGLHYPIVPQVMQPETRLVYLEHPGFSPARYDAFERMLLDNPSLQPKWVIKKDDQWKVVEKRLPFEMSLSQYVGSTFRYLSDHSASTVARAVFDQSSQFAAIDAHGLALMGRTFHHWVDRTSVDAPRRELADPLMMLPVLPTTLSGTDAIISLPTPSAALQRLDFDPARIPQAWGDYLANAPGTSLRSLFSTVLEDNGYSVNRTTRLLSEDALLFHREGLDAVFVLRFPATSLLGNMKRPVVPGSELSDPAYRARIGETQWQELARHLDLDKVIYLLGGTQPRGPDQTTLFIVRES</sequence>
<evidence type="ECO:0000313" key="3">
    <source>
        <dbReference type="Proteomes" id="UP000078354"/>
    </source>
</evidence>
<reference evidence="2 3" key="1">
    <citation type="journal article" date="2018" name="Syst. Appl. Microbiol.">
        <title>Pseudomonas silesiensis sp. nov. strain A3T isolated from a biological pesticide sewage treatment plant and analysis of the complete genome sequence.</title>
        <authorList>
            <person name="Kaminski M.A."/>
            <person name="Furmanczyk E.M."/>
            <person name="Sobczak A."/>
            <person name="Dziembowski A."/>
            <person name="Lipinski L."/>
        </authorList>
    </citation>
    <scope>NUCLEOTIDE SEQUENCE [LARGE SCALE GENOMIC DNA]</scope>
    <source>
        <strain evidence="2 3">A3</strain>
    </source>
</reference>
<dbReference type="OrthoDB" id="7032300at2"/>
<dbReference type="EMBL" id="CP014870">
    <property type="protein sequence ID" value="ANJ55073.1"/>
    <property type="molecule type" value="Genomic_DNA"/>
</dbReference>
<evidence type="ECO:0000313" key="2">
    <source>
        <dbReference type="EMBL" id="ANJ55073.1"/>
    </source>
</evidence>
<dbReference type="Proteomes" id="UP000078354">
    <property type="component" value="Chromosome"/>
</dbReference>
<name>A0A191YQL8_9PSED</name>
<proteinExistence type="predicted"/>
<dbReference type="KEGG" id="psil:PMA3_07825"/>
<organism evidence="2 3">
    <name type="scientific">Pseudomonas silesiensis</name>
    <dbReference type="NCBI Taxonomy" id="1853130"/>
    <lineage>
        <taxon>Bacteria</taxon>
        <taxon>Pseudomonadati</taxon>
        <taxon>Pseudomonadota</taxon>
        <taxon>Gammaproteobacteria</taxon>
        <taxon>Pseudomonadales</taxon>
        <taxon>Pseudomonadaceae</taxon>
        <taxon>Pseudomonas</taxon>
    </lineage>
</organism>
<accession>A0A191YQL8</accession>
<feature type="compositionally biased region" description="Basic and acidic residues" evidence="1">
    <location>
        <begin position="304"/>
        <end position="314"/>
    </location>
</feature>